<protein>
    <submittedName>
        <fullName evidence="14">Heat stress transcription factor A-3-like isoform X1</fullName>
    </submittedName>
</protein>
<evidence type="ECO:0000256" key="1">
    <source>
        <dbReference type="ARBA" id="ARBA00004123"/>
    </source>
</evidence>
<keyword evidence="6" id="KW-0238">DNA-binding</keyword>
<dbReference type="KEGG" id="pda:103695539"/>
<dbReference type="InterPro" id="IPR036390">
    <property type="entry name" value="WH_DNA-bd_sf"/>
</dbReference>
<dbReference type="GeneID" id="103695539"/>
<feature type="compositionally biased region" description="Low complexity" evidence="11">
    <location>
        <begin position="48"/>
        <end position="67"/>
    </location>
</feature>
<evidence type="ECO:0000256" key="2">
    <source>
        <dbReference type="ARBA" id="ARBA00011233"/>
    </source>
</evidence>
<dbReference type="OrthoDB" id="60033at2759"/>
<dbReference type="AlphaFoldDB" id="A0A8B7MXU0"/>
<evidence type="ECO:0000256" key="8">
    <source>
        <dbReference type="ARBA" id="ARBA00023242"/>
    </source>
</evidence>
<dbReference type="RefSeq" id="XP_017702462.1">
    <property type="nucleotide sequence ID" value="XM_017846973.3"/>
</dbReference>
<dbReference type="FunFam" id="1.10.10.10:FF:000037">
    <property type="entry name" value="Heat stress transcription factor B-4"/>
    <property type="match status" value="1"/>
</dbReference>
<evidence type="ECO:0000256" key="5">
    <source>
        <dbReference type="ARBA" id="ARBA00023016"/>
    </source>
</evidence>
<evidence type="ECO:0000256" key="4">
    <source>
        <dbReference type="ARBA" id="ARBA00023015"/>
    </source>
</evidence>
<evidence type="ECO:0000256" key="6">
    <source>
        <dbReference type="ARBA" id="ARBA00023125"/>
    </source>
</evidence>
<keyword evidence="4" id="KW-0805">Transcription regulation</keyword>
<comment type="subunit">
    <text evidence="2">Homotrimer.</text>
</comment>
<keyword evidence="13" id="KW-1185">Reference proteome</keyword>
<dbReference type="SUPFAM" id="SSF46785">
    <property type="entry name" value="Winged helix' DNA-binding domain"/>
    <property type="match status" value="1"/>
</dbReference>
<feature type="domain" description="HSF-type DNA-binding" evidence="12">
    <location>
        <begin position="184"/>
        <end position="208"/>
    </location>
</feature>
<keyword evidence="7" id="KW-0804">Transcription</keyword>
<dbReference type="GO" id="GO:0005634">
    <property type="term" value="C:nucleus"/>
    <property type="evidence" value="ECO:0007669"/>
    <property type="project" value="UniProtKB-SubCell"/>
</dbReference>
<keyword evidence="5" id="KW-0346">Stress response</keyword>
<name>A0A8B7MXU0_PHODC</name>
<sequence length="616" mass="67191">MELGDQPPRLLTPTQSSPLCSSPSPISPTSSALMEAAGNRPSGGGSGVLFSSSSSSSSPLMGFGSLSASNPYPSPPLGPEMKPFGEILDFSAQPPPRPAEELPPYRLGPSSSSSSSFSSGDGAGGESVGIPRPLEALQSAPISPFLSKTYELVDDPSLDPLISWGSAGKSFVVWDPVEFARAVLPRNFKHNNFSSFVRQLNTYGFRKIDVDRWEFANEDFVKGNRPLLRNINRRRSSQVQQVGTQLCSSAERGEPKLEGELHTLRKEKSALMQEVIRLQQEHLATVQQMDALNQQMESAEQRQKLMVSFLAKVLQNPVFLAHLKLLKGQREIASTRVRRKFLKQQLPSQSDLDESIEYHQTGKKRLDLTGSTSSALQGIEYGANKQLSDNLLQDMVEKLGLDTSRQELLRGSDETALEVPDPLLLDADSAAIQGELPESSQTDMGSSGTECFASCPEDMTPERMFSNAKVPATESAGPDPNTVSFEGKGVMEKTEATFGGSDYAVSFPEDTFQEKMFSDAIVSANKTVSGQEEIWKIGLEAGECSLSSYDDVWDSLAHDAPKLEVAAGSGELWDIDLQTLGEDLEFDECLGSDLSYQECESQSRLFDKNDKEKMEP</sequence>
<evidence type="ECO:0000313" key="13">
    <source>
        <dbReference type="Proteomes" id="UP000228380"/>
    </source>
</evidence>
<reference evidence="14" key="2">
    <citation type="submission" date="2025-08" db="UniProtKB">
        <authorList>
            <consortium name="RefSeq"/>
        </authorList>
    </citation>
    <scope>IDENTIFICATION</scope>
    <source>
        <tissue evidence="14">Young leaves</tissue>
    </source>
</reference>
<gene>
    <name evidence="14" type="primary">LOC103695539</name>
</gene>
<evidence type="ECO:0000313" key="14">
    <source>
        <dbReference type="RefSeq" id="XP_017702462.1"/>
    </source>
</evidence>
<keyword evidence="8" id="KW-0539">Nucleus</keyword>
<feature type="compositionally biased region" description="Low complexity" evidence="11">
    <location>
        <begin position="11"/>
        <end position="31"/>
    </location>
</feature>
<dbReference type="GO" id="GO:0000978">
    <property type="term" value="F:RNA polymerase II cis-regulatory region sequence-specific DNA binding"/>
    <property type="evidence" value="ECO:0007669"/>
    <property type="project" value="TreeGrafter"/>
</dbReference>
<comment type="subcellular location">
    <subcellularLocation>
        <location evidence="1">Nucleus</location>
    </subcellularLocation>
</comment>
<feature type="region of interest" description="Disordered" evidence="11">
    <location>
        <begin position="1"/>
        <end position="131"/>
    </location>
</feature>
<evidence type="ECO:0000256" key="7">
    <source>
        <dbReference type="ARBA" id="ARBA00023163"/>
    </source>
</evidence>
<feature type="compositionally biased region" description="Low complexity" evidence="11">
    <location>
        <begin position="102"/>
        <end position="120"/>
    </location>
</feature>
<dbReference type="PRINTS" id="PR00056">
    <property type="entry name" value="HSFDOMAIN"/>
</dbReference>
<dbReference type="InterPro" id="IPR036388">
    <property type="entry name" value="WH-like_DNA-bd_sf"/>
</dbReference>
<evidence type="ECO:0000256" key="10">
    <source>
        <dbReference type="SAM" id="Coils"/>
    </source>
</evidence>
<keyword evidence="10" id="KW-0175">Coiled coil</keyword>
<dbReference type="GO" id="GO:0006357">
    <property type="term" value="P:regulation of transcription by RNA polymerase II"/>
    <property type="evidence" value="ECO:0007669"/>
    <property type="project" value="TreeGrafter"/>
</dbReference>
<dbReference type="PROSITE" id="PS00434">
    <property type="entry name" value="HSF_DOMAIN"/>
    <property type="match status" value="1"/>
</dbReference>
<feature type="coiled-coil region" evidence="10">
    <location>
        <begin position="261"/>
        <end position="302"/>
    </location>
</feature>
<evidence type="ECO:0000259" key="12">
    <source>
        <dbReference type="PROSITE" id="PS00434"/>
    </source>
</evidence>
<proteinExistence type="inferred from homology"/>
<evidence type="ECO:0000256" key="11">
    <source>
        <dbReference type="SAM" id="MobiDB-lite"/>
    </source>
</evidence>
<dbReference type="InterPro" id="IPR000232">
    <property type="entry name" value="HSF_DNA-bd"/>
</dbReference>
<dbReference type="GO" id="GO:0003700">
    <property type="term" value="F:DNA-binding transcription factor activity"/>
    <property type="evidence" value="ECO:0007669"/>
    <property type="project" value="InterPro"/>
</dbReference>
<dbReference type="GO" id="GO:0034605">
    <property type="term" value="P:cellular response to heat"/>
    <property type="evidence" value="ECO:0007669"/>
    <property type="project" value="TreeGrafter"/>
</dbReference>
<reference evidence="13" key="1">
    <citation type="journal article" date="2019" name="Nat. Commun.">
        <title>Genome-wide association mapping of date palm fruit traits.</title>
        <authorList>
            <person name="Hazzouri K.M."/>
            <person name="Gros-Balthazard M."/>
            <person name="Flowers J.M."/>
            <person name="Copetti D."/>
            <person name="Lemansour A."/>
            <person name="Lebrun M."/>
            <person name="Masmoudi K."/>
            <person name="Ferrand S."/>
            <person name="Dhar M.I."/>
            <person name="Fresquez Z.A."/>
            <person name="Rosas U."/>
            <person name="Zhang J."/>
            <person name="Talag J."/>
            <person name="Lee S."/>
            <person name="Kudrna D."/>
            <person name="Powell R.F."/>
            <person name="Leitch I.J."/>
            <person name="Krueger R.R."/>
            <person name="Wing R.A."/>
            <person name="Amiri K.M.A."/>
            <person name="Purugganan M.D."/>
        </authorList>
    </citation>
    <scope>NUCLEOTIDE SEQUENCE [LARGE SCALE GENOMIC DNA]</scope>
    <source>
        <strain evidence="13">cv. Khalas</strain>
    </source>
</reference>
<dbReference type="SMART" id="SM00415">
    <property type="entry name" value="HSF"/>
    <property type="match status" value="1"/>
</dbReference>
<dbReference type="Gene3D" id="1.10.10.10">
    <property type="entry name" value="Winged helix-like DNA-binding domain superfamily/Winged helix DNA-binding domain"/>
    <property type="match status" value="1"/>
</dbReference>
<dbReference type="Pfam" id="PF00447">
    <property type="entry name" value="HSF_DNA-bind"/>
    <property type="match status" value="1"/>
</dbReference>
<keyword evidence="3" id="KW-0597">Phosphoprotein</keyword>
<evidence type="ECO:0000256" key="9">
    <source>
        <dbReference type="RuleBase" id="RU004020"/>
    </source>
</evidence>
<dbReference type="Proteomes" id="UP000228380">
    <property type="component" value="Chromosome 10"/>
</dbReference>
<evidence type="ECO:0000256" key="3">
    <source>
        <dbReference type="ARBA" id="ARBA00022553"/>
    </source>
</evidence>
<comment type="similarity">
    <text evidence="9">Belongs to the HSF family.</text>
</comment>
<accession>A0A8B7MXU0</accession>
<dbReference type="PANTHER" id="PTHR10015:SF337">
    <property type="entry name" value="HEAT STRESS TRANSCRIPTION FACTOR A-3"/>
    <property type="match status" value="1"/>
</dbReference>
<organism evidence="13 14">
    <name type="scientific">Phoenix dactylifera</name>
    <name type="common">Date palm</name>
    <dbReference type="NCBI Taxonomy" id="42345"/>
    <lineage>
        <taxon>Eukaryota</taxon>
        <taxon>Viridiplantae</taxon>
        <taxon>Streptophyta</taxon>
        <taxon>Embryophyta</taxon>
        <taxon>Tracheophyta</taxon>
        <taxon>Spermatophyta</taxon>
        <taxon>Magnoliopsida</taxon>
        <taxon>Liliopsida</taxon>
        <taxon>Arecaceae</taxon>
        <taxon>Coryphoideae</taxon>
        <taxon>Phoeniceae</taxon>
        <taxon>Phoenix</taxon>
    </lineage>
</organism>
<dbReference type="PANTHER" id="PTHR10015">
    <property type="entry name" value="HEAT SHOCK TRANSCRIPTION FACTOR"/>
    <property type="match status" value="1"/>
</dbReference>